<keyword evidence="1" id="KW-0240">DNA-directed RNA polymerase</keyword>
<accession>A0ABR3L3C6</accession>
<dbReference type="GO" id="GO:0000428">
    <property type="term" value="C:DNA-directed RNA polymerase complex"/>
    <property type="evidence" value="ECO:0007669"/>
    <property type="project" value="UniProtKB-KW"/>
</dbReference>
<proteinExistence type="predicted"/>
<reference evidence="1 2" key="1">
    <citation type="submission" date="2024-07" db="EMBL/GenBank/DDBJ databases">
        <title>Enhanced genomic and transcriptomic resources for Trichinella pseudospiralis and T. spiralis underpin the discovery of pronounced molecular differences between stages and species.</title>
        <authorList>
            <person name="Pasi K.K."/>
            <person name="La Rosa G."/>
            <person name="Gomez-Morales M.A."/>
            <person name="Tosini F."/>
            <person name="Sumanam S."/>
            <person name="Young N.D."/>
            <person name="Chang B.C."/>
            <person name="Robin G.B."/>
        </authorList>
    </citation>
    <scope>NUCLEOTIDE SEQUENCE [LARGE SCALE GENOMIC DNA]</scope>
    <source>
        <strain evidence="1">ISS534</strain>
    </source>
</reference>
<organism evidence="1 2">
    <name type="scientific">Trichinella spiralis</name>
    <name type="common">Trichina worm</name>
    <dbReference type="NCBI Taxonomy" id="6334"/>
    <lineage>
        <taxon>Eukaryota</taxon>
        <taxon>Metazoa</taxon>
        <taxon>Ecdysozoa</taxon>
        <taxon>Nematoda</taxon>
        <taxon>Enoplea</taxon>
        <taxon>Dorylaimia</taxon>
        <taxon>Trichinellida</taxon>
        <taxon>Trichinellidae</taxon>
        <taxon>Trichinella</taxon>
    </lineage>
</organism>
<evidence type="ECO:0000313" key="1">
    <source>
        <dbReference type="EMBL" id="KAL1246249.1"/>
    </source>
</evidence>
<keyword evidence="2" id="KW-1185">Reference proteome</keyword>
<comment type="caution">
    <text evidence="1">The sequence shown here is derived from an EMBL/GenBank/DDBJ whole genome shotgun (WGS) entry which is preliminary data.</text>
</comment>
<sequence length="125" mass="14006">MKTNQMTVGNNTTVSKMDCVDSNESNTTNMIEAKQDNSVYIAHKITVEQRDQIEYYHIHIRTSDPPNRPINYGCIKHQDPITLGRSFLPNANLRLGWFSSFIGFPVVDSTNCIGVSVAVVNVSIM</sequence>
<dbReference type="Proteomes" id="UP001558632">
    <property type="component" value="Unassembled WGS sequence"/>
</dbReference>
<name>A0ABR3L3C6_TRISP</name>
<dbReference type="EMBL" id="JBEUSY010000018">
    <property type="protein sequence ID" value="KAL1246249.1"/>
    <property type="molecule type" value="Genomic_DNA"/>
</dbReference>
<gene>
    <name evidence="1" type="ORF">TSPI_06498</name>
</gene>
<protein>
    <submittedName>
        <fullName evidence="1">DNA-directed RNA polymerase subunit beta</fullName>
    </submittedName>
</protein>
<evidence type="ECO:0000313" key="2">
    <source>
        <dbReference type="Proteomes" id="UP001558632"/>
    </source>
</evidence>
<keyword evidence="1" id="KW-0804">Transcription</keyword>